<accession>C0CRT2</accession>
<protein>
    <submittedName>
        <fullName evidence="2">Uncharacterized protein</fullName>
    </submittedName>
</protein>
<dbReference type="EMBL" id="ACBZ01000189">
    <property type="protein sequence ID" value="EEG47549.1"/>
    <property type="molecule type" value="Genomic_DNA"/>
</dbReference>
<dbReference type="PATRIC" id="fig|476272.21.peg.276"/>
<gene>
    <name evidence="2" type="ORF">RUMHYD_03598</name>
</gene>
<proteinExistence type="predicted"/>
<evidence type="ECO:0000313" key="2">
    <source>
        <dbReference type="EMBL" id="EEG47549.1"/>
    </source>
</evidence>
<keyword evidence="1" id="KW-1133">Transmembrane helix</keyword>
<keyword evidence="3" id="KW-1185">Reference proteome</keyword>
<reference evidence="2 3" key="2">
    <citation type="submission" date="2009-02" db="EMBL/GenBank/DDBJ databases">
        <title>Draft genome sequence of Blautia hydrogenotrophica DSM 10507 (Ruminococcus hydrogenotrophicus DSM 10507).</title>
        <authorList>
            <person name="Sudarsanam P."/>
            <person name="Ley R."/>
            <person name="Guruge J."/>
            <person name="Turnbaugh P.J."/>
            <person name="Mahowald M."/>
            <person name="Liep D."/>
            <person name="Gordon J."/>
        </authorList>
    </citation>
    <scope>NUCLEOTIDE SEQUENCE [LARGE SCALE GENOMIC DNA]</scope>
    <source>
        <strain evidence="3">DSM 10507 / JCM 14656 / S5a33</strain>
    </source>
</reference>
<evidence type="ECO:0000313" key="3">
    <source>
        <dbReference type="Proteomes" id="UP000003100"/>
    </source>
</evidence>
<dbReference type="AlphaFoldDB" id="C0CRT2"/>
<name>C0CRT2_BLAHS</name>
<comment type="caution">
    <text evidence="2">The sequence shown here is derived from an EMBL/GenBank/DDBJ whole genome shotgun (WGS) entry which is preliminary data.</text>
</comment>
<keyword evidence="1" id="KW-0472">Membrane</keyword>
<feature type="transmembrane region" description="Helical" evidence="1">
    <location>
        <begin position="6"/>
        <end position="27"/>
    </location>
</feature>
<dbReference type="HOGENOM" id="CLU_2927819_0_0_9"/>
<organism evidence="2 3">
    <name type="scientific">Blautia hydrogenotrophica (strain DSM 10507 / JCM 14656 / S5a33)</name>
    <name type="common">Ruminococcus hydrogenotrophicus</name>
    <dbReference type="NCBI Taxonomy" id="476272"/>
    <lineage>
        <taxon>Bacteria</taxon>
        <taxon>Bacillati</taxon>
        <taxon>Bacillota</taxon>
        <taxon>Clostridia</taxon>
        <taxon>Lachnospirales</taxon>
        <taxon>Lachnospiraceae</taxon>
        <taxon>Blautia</taxon>
    </lineage>
</organism>
<evidence type="ECO:0000256" key="1">
    <source>
        <dbReference type="SAM" id="Phobius"/>
    </source>
</evidence>
<feature type="non-terminal residue" evidence="2">
    <location>
        <position position="1"/>
    </location>
</feature>
<dbReference type="Proteomes" id="UP000003100">
    <property type="component" value="Unassembled WGS sequence"/>
</dbReference>
<keyword evidence="1" id="KW-0812">Transmembrane</keyword>
<sequence>CLSCKSFAGLIIARFPFCMTFSIPRIFQIYDSVKRKLNIMMRKKDSDQLFQKNGRAPFVR</sequence>
<reference evidence="2 3" key="1">
    <citation type="submission" date="2009-01" db="EMBL/GenBank/DDBJ databases">
        <authorList>
            <person name="Fulton L."/>
            <person name="Clifton S."/>
            <person name="Fulton B."/>
            <person name="Xu J."/>
            <person name="Minx P."/>
            <person name="Pepin K.H."/>
            <person name="Johnson M."/>
            <person name="Bhonagiri V."/>
            <person name="Nash W.E."/>
            <person name="Mardis E.R."/>
            <person name="Wilson R.K."/>
        </authorList>
    </citation>
    <scope>NUCLEOTIDE SEQUENCE [LARGE SCALE GENOMIC DNA]</scope>
    <source>
        <strain evidence="3">DSM 10507 / JCM 14656 / S5a33</strain>
    </source>
</reference>